<dbReference type="EMBL" id="JAUNZN010000002">
    <property type="protein sequence ID" value="KAK4828283.1"/>
    <property type="molecule type" value="Genomic_DNA"/>
</dbReference>
<comment type="caution">
    <text evidence="6">The sequence shown here is derived from an EMBL/GenBank/DDBJ whole genome shotgun (WGS) entry which is preliminary data.</text>
</comment>
<dbReference type="EC" id="3.1.26.4" evidence="2"/>
<dbReference type="InterPro" id="IPR000477">
    <property type="entry name" value="RT_dom"/>
</dbReference>
<organism evidence="6 7">
    <name type="scientific">Mycteria americana</name>
    <name type="common">Wood stork</name>
    <dbReference type="NCBI Taxonomy" id="33587"/>
    <lineage>
        <taxon>Eukaryota</taxon>
        <taxon>Metazoa</taxon>
        <taxon>Chordata</taxon>
        <taxon>Craniata</taxon>
        <taxon>Vertebrata</taxon>
        <taxon>Euteleostomi</taxon>
        <taxon>Archelosauria</taxon>
        <taxon>Archosauria</taxon>
        <taxon>Dinosauria</taxon>
        <taxon>Saurischia</taxon>
        <taxon>Theropoda</taxon>
        <taxon>Coelurosauria</taxon>
        <taxon>Aves</taxon>
        <taxon>Neognathae</taxon>
        <taxon>Neoaves</taxon>
        <taxon>Aequornithes</taxon>
        <taxon>Ciconiiformes</taxon>
        <taxon>Ciconiidae</taxon>
        <taxon>Mycteria</taxon>
    </lineage>
</organism>
<dbReference type="GO" id="GO:0004523">
    <property type="term" value="F:RNA-DNA hybrid ribonuclease activity"/>
    <property type="evidence" value="ECO:0007669"/>
    <property type="project" value="UniProtKB-EC"/>
</dbReference>
<dbReference type="GO" id="GO:0006259">
    <property type="term" value="P:DNA metabolic process"/>
    <property type="evidence" value="ECO:0007669"/>
    <property type="project" value="UniProtKB-ARBA"/>
</dbReference>
<gene>
    <name evidence="5" type="ORF">QYF61_024947</name>
    <name evidence="6" type="ORF">QYF61_024948</name>
</gene>
<proteinExistence type="inferred from homology"/>
<reference evidence="6 7" key="1">
    <citation type="journal article" date="2023" name="J. Hered.">
        <title>Chromosome-level genome of the wood stork (Mycteria americana) provides insight into avian chromosome evolution.</title>
        <authorList>
            <person name="Flamio R. Jr."/>
            <person name="Ramstad K.M."/>
        </authorList>
    </citation>
    <scope>NUCLEOTIDE SEQUENCE [LARGE SCALE GENOMIC DNA]</scope>
    <source>
        <strain evidence="6">JAX WOST 10</strain>
    </source>
</reference>
<evidence type="ECO:0000313" key="7">
    <source>
        <dbReference type="Proteomes" id="UP001333110"/>
    </source>
</evidence>
<name>A0AAN7NIV6_MYCAM</name>
<accession>A0AAN7NIV6</accession>
<comment type="similarity">
    <text evidence="1">Belongs to the beta type-B retroviral polymerase family. HERV class-II K(HML-2) pol subfamily.</text>
</comment>
<dbReference type="SUPFAM" id="SSF56672">
    <property type="entry name" value="DNA/RNA polymerases"/>
    <property type="match status" value="1"/>
</dbReference>
<dbReference type="AlphaFoldDB" id="A0AAN7NIV6"/>
<dbReference type="Proteomes" id="UP001333110">
    <property type="component" value="Unassembled WGS sequence"/>
</dbReference>
<dbReference type="Pfam" id="PF00075">
    <property type="entry name" value="RNase_H"/>
    <property type="match status" value="1"/>
</dbReference>
<evidence type="ECO:0000256" key="1">
    <source>
        <dbReference type="ARBA" id="ARBA00010879"/>
    </source>
</evidence>
<dbReference type="InterPro" id="IPR036397">
    <property type="entry name" value="RNaseH_sf"/>
</dbReference>
<dbReference type="GO" id="GO:0003676">
    <property type="term" value="F:nucleic acid binding"/>
    <property type="evidence" value="ECO:0007669"/>
    <property type="project" value="InterPro"/>
</dbReference>
<protein>
    <recommendedName>
        <fullName evidence="2">ribonuclease H</fullName>
        <ecNumber evidence="2">3.1.26.4</ecNumber>
    </recommendedName>
</protein>
<dbReference type="InterPro" id="IPR051320">
    <property type="entry name" value="Viral_Replic_Matur_Polypro"/>
</dbReference>
<dbReference type="EMBL" id="JAUNZN010000002">
    <property type="protein sequence ID" value="KAK4828282.1"/>
    <property type="molecule type" value="Genomic_DNA"/>
</dbReference>
<dbReference type="InterPro" id="IPR043128">
    <property type="entry name" value="Rev_trsase/Diguanyl_cyclase"/>
</dbReference>
<dbReference type="Pfam" id="PF00078">
    <property type="entry name" value="RVT_1"/>
    <property type="match status" value="1"/>
</dbReference>
<evidence type="ECO:0000313" key="6">
    <source>
        <dbReference type="EMBL" id="KAK4828283.1"/>
    </source>
</evidence>
<evidence type="ECO:0000259" key="3">
    <source>
        <dbReference type="PROSITE" id="PS50878"/>
    </source>
</evidence>
<dbReference type="PANTHER" id="PTHR33064:SF37">
    <property type="entry name" value="RIBONUCLEASE H"/>
    <property type="match status" value="1"/>
</dbReference>
<dbReference type="SUPFAM" id="SSF53098">
    <property type="entry name" value="Ribonuclease H-like"/>
    <property type="match status" value="1"/>
</dbReference>
<dbReference type="CDD" id="cd09273">
    <property type="entry name" value="RNase_HI_RT_Bel"/>
    <property type="match status" value="1"/>
</dbReference>
<dbReference type="Gene3D" id="3.10.10.10">
    <property type="entry name" value="HIV Type 1 Reverse Transcriptase, subunit A, domain 1"/>
    <property type="match status" value="1"/>
</dbReference>
<evidence type="ECO:0000313" key="5">
    <source>
        <dbReference type="EMBL" id="KAK4828282.1"/>
    </source>
</evidence>
<keyword evidence="7" id="KW-1185">Reference proteome</keyword>
<sequence>MELKVKEEQLIGILSLALMYPERSAAPMTKIEEIINQVYPGVWSAGTPGRARNAIPIVVELKEGISPVRQKQYPLKLEDRKGIEGPINNFLQHGQLVECESEYNTPMLPVKKPDGTYRVVQDLRGINKIVKDLYPVVANPYTLLTKLQVWFTVFDLKDAFFCLPLAKESQNLFAFEWESPTTGRKTQLTWTVLPQGFKNSPTIFGNQLARELETWDPPSRDGTLLQYLLNFLGLNGYRVSQQKAQMVRQQVTSLGYELSEGQRELGTEREEAICGMTLPQTVKELRTFLGMAVTRLDELLKNNPTQLIWSREAPNAFKTLQKELMKAPALGLPDVTKPFWLFSHEKQGTAWDWDSTKELKQRVARVPTSCGSCTTKYPRRLEIYLRPKNHSAGFTHSISRILEQKGNHRLPPSRFLQYQALLVEPDDVNIEVTNVTNPASFLSGVTSVSLIHDCLETIETVYSSRPDVKEEPLEDAQDSWFTDGSSFVRQGIRKAGYTVTTASKVIESQSLPAGTSAQKAEIIALTRALELAKGKKINIWTDSKYAFGVVHAHGAIWKERGLLTARGRQIKHAGEILHL</sequence>
<dbReference type="Gene3D" id="3.30.70.270">
    <property type="match status" value="2"/>
</dbReference>
<dbReference type="PANTHER" id="PTHR33064">
    <property type="entry name" value="POL PROTEIN"/>
    <property type="match status" value="1"/>
</dbReference>
<dbReference type="Gene3D" id="3.30.420.10">
    <property type="entry name" value="Ribonuclease H-like superfamily/Ribonuclease H"/>
    <property type="match status" value="1"/>
</dbReference>
<dbReference type="InterPro" id="IPR043502">
    <property type="entry name" value="DNA/RNA_pol_sf"/>
</dbReference>
<dbReference type="InterPro" id="IPR012337">
    <property type="entry name" value="RNaseH-like_sf"/>
</dbReference>
<evidence type="ECO:0000259" key="4">
    <source>
        <dbReference type="PROSITE" id="PS50879"/>
    </source>
</evidence>
<dbReference type="PROSITE" id="PS50878">
    <property type="entry name" value="RT_POL"/>
    <property type="match status" value="1"/>
</dbReference>
<feature type="domain" description="Reverse transcriptase" evidence="3">
    <location>
        <begin position="91"/>
        <end position="293"/>
    </location>
</feature>
<evidence type="ECO:0000256" key="2">
    <source>
        <dbReference type="ARBA" id="ARBA00012180"/>
    </source>
</evidence>
<dbReference type="PROSITE" id="PS50879">
    <property type="entry name" value="RNASE_H_1"/>
    <property type="match status" value="1"/>
</dbReference>
<feature type="domain" description="RNase H type-1" evidence="4">
    <location>
        <begin position="474"/>
        <end position="579"/>
    </location>
</feature>
<dbReference type="InterPro" id="IPR002156">
    <property type="entry name" value="RNaseH_domain"/>
</dbReference>